<reference evidence="1 2" key="1">
    <citation type="submission" date="2020-04" db="EMBL/GenBank/DDBJ databases">
        <title>FDA dAtabase for Regulatory Grade micrObial Sequences (FDA-ARGOS): Supporting development and validation of Infectious Disease Dx tests.</title>
        <authorList>
            <person name="Sciortino C."/>
            <person name="Tallon L."/>
            <person name="Sadzewicz L."/>
            <person name="Vavikolanu K."/>
            <person name="Mehta A."/>
            <person name="Aluvathingal J."/>
            <person name="Nadendla S."/>
            <person name="Nandy P."/>
            <person name="Geyer C."/>
            <person name="Yan Y."/>
            <person name="Sichtig H."/>
        </authorList>
    </citation>
    <scope>NUCLEOTIDE SEQUENCE [LARGE SCALE GENOMIC DNA]</scope>
    <source>
        <strain evidence="1 2">FDAARGOS_633</strain>
    </source>
</reference>
<evidence type="ECO:0000313" key="2">
    <source>
        <dbReference type="Proteomes" id="UP000500870"/>
    </source>
</evidence>
<protein>
    <submittedName>
        <fullName evidence="1">Uncharacterized protein</fullName>
    </submittedName>
</protein>
<dbReference type="Proteomes" id="UP000500870">
    <property type="component" value="Chromosome 3"/>
</dbReference>
<sequence length="98" mass="11337">MAEMIIDAPKITVDVKIKFPRFYGLRMNALLWVFRLAQYVAPPGVLVEVLPVKPDGDMVRFEGDTAEGGKIVLCEYPEGYILRHHGEVVWREWRRHAE</sequence>
<dbReference type="AlphaFoldDB" id="A0A6H0ZS92"/>
<proteinExistence type="predicted"/>
<name>A0A6H0ZS92_9HYPH</name>
<organism evidence="1 2">
    <name type="scientific">Agrobacterium pusense</name>
    <dbReference type="NCBI Taxonomy" id="648995"/>
    <lineage>
        <taxon>Bacteria</taxon>
        <taxon>Pseudomonadati</taxon>
        <taxon>Pseudomonadota</taxon>
        <taxon>Alphaproteobacteria</taxon>
        <taxon>Hyphomicrobiales</taxon>
        <taxon>Rhizobiaceae</taxon>
        <taxon>Rhizobium/Agrobacterium group</taxon>
        <taxon>Agrobacterium</taxon>
    </lineage>
</organism>
<dbReference type="RefSeq" id="WP_136882437.1">
    <property type="nucleotide sequence ID" value="NZ_CP050899.1"/>
</dbReference>
<evidence type="ECO:0000313" key="1">
    <source>
        <dbReference type="EMBL" id="QIX23702.1"/>
    </source>
</evidence>
<dbReference type="EMBL" id="CP050899">
    <property type="protein sequence ID" value="QIX23702.1"/>
    <property type="molecule type" value="Genomic_DNA"/>
</dbReference>
<gene>
    <name evidence="1" type="ORF">FOB41_21325</name>
</gene>
<accession>A0A6H0ZS92</accession>